<keyword evidence="1" id="KW-0472">Membrane</keyword>
<organism evidence="2 3">
    <name type="scientific">Moraxella caprae</name>
    <dbReference type="NCBI Taxonomy" id="90240"/>
    <lineage>
        <taxon>Bacteria</taxon>
        <taxon>Pseudomonadati</taxon>
        <taxon>Pseudomonadota</taxon>
        <taxon>Gammaproteobacteria</taxon>
        <taxon>Moraxellales</taxon>
        <taxon>Moraxellaceae</taxon>
        <taxon>Moraxella</taxon>
    </lineage>
</organism>
<keyword evidence="3" id="KW-1185">Reference proteome</keyword>
<reference evidence="2 3" key="1">
    <citation type="submission" date="2018-06" db="EMBL/GenBank/DDBJ databases">
        <authorList>
            <consortium name="Pathogen Informatics"/>
            <person name="Doyle S."/>
        </authorList>
    </citation>
    <scope>NUCLEOTIDE SEQUENCE [LARGE SCALE GENOMIC DNA]</scope>
    <source>
        <strain evidence="2 3">NCTC12877</strain>
    </source>
</reference>
<evidence type="ECO:0000313" key="2">
    <source>
        <dbReference type="EMBL" id="STZ08295.1"/>
    </source>
</evidence>
<sequence>MDKIDFLFYLFFAFFFLLCHFLYSTFMAYKALNNLENEEYDLLKENLEKIAYFWFAFIIYSLLGCFIYFLFDLILLR</sequence>
<evidence type="ECO:0000313" key="3">
    <source>
        <dbReference type="Proteomes" id="UP000254065"/>
    </source>
</evidence>
<proteinExistence type="predicted"/>
<keyword evidence="1" id="KW-0812">Transmembrane</keyword>
<dbReference type="AlphaFoldDB" id="A0A378QZD9"/>
<dbReference type="RefSeq" id="WP_029103389.1">
    <property type="nucleotide sequence ID" value="NZ_UGQB01000004.1"/>
</dbReference>
<gene>
    <name evidence="2" type="ORF">NCTC12877_01290</name>
</gene>
<name>A0A378QZD9_9GAMM</name>
<keyword evidence="1" id="KW-1133">Transmembrane helix</keyword>
<evidence type="ECO:0000256" key="1">
    <source>
        <dbReference type="SAM" id="Phobius"/>
    </source>
</evidence>
<feature type="transmembrane region" description="Helical" evidence="1">
    <location>
        <begin position="6"/>
        <end position="29"/>
    </location>
</feature>
<dbReference type="STRING" id="1122244.GCA_000426885_01967"/>
<accession>A0A378QZD9</accession>
<dbReference type="Proteomes" id="UP000254065">
    <property type="component" value="Unassembled WGS sequence"/>
</dbReference>
<protein>
    <submittedName>
        <fullName evidence="2">Uncharacterized protein</fullName>
    </submittedName>
</protein>
<dbReference type="EMBL" id="UGQB01000004">
    <property type="protein sequence ID" value="STZ08295.1"/>
    <property type="molecule type" value="Genomic_DNA"/>
</dbReference>
<feature type="transmembrane region" description="Helical" evidence="1">
    <location>
        <begin position="50"/>
        <end position="71"/>
    </location>
</feature>